<gene>
    <name evidence="3" type="ORF">BWQ96_01070</name>
</gene>
<feature type="region of interest" description="Disordered" evidence="1">
    <location>
        <begin position="73"/>
        <end position="119"/>
    </location>
</feature>
<evidence type="ECO:0000313" key="3">
    <source>
        <dbReference type="EMBL" id="PXF49121.1"/>
    </source>
</evidence>
<name>A0A2V3J3U2_9FLOR</name>
<dbReference type="InterPro" id="IPR003349">
    <property type="entry name" value="JmjN"/>
</dbReference>
<dbReference type="AlphaFoldDB" id="A0A2V3J3U2"/>
<dbReference type="EMBL" id="NBIV01000008">
    <property type="protein sequence ID" value="PXF49121.1"/>
    <property type="molecule type" value="Genomic_DNA"/>
</dbReference>
<dbReference type="PROSITE" id="PS51183">
    <property type="entry name" value="JMJN"/>
    <property type="match status" value="1"/>
</dbReference>
<dbReference type="Gene3D" id="2.60.120.650">
    <property type="entry name" value="Cupin"/>
    <property type="match status" value="1"/>
</dbReference>
<feature type="compositionally biased region" description="Low complexity" evidence="1">
    <location>
        <begin position="101"/>
        <end position="112"/>
    </location>
</feature>
<proteinExistence type="predicted"/>
<sequence length="132" mass="14770">MSRSTILEATVYRATMHEINDFVELAAKASDMAIQCGAARIDPPAEWKPPPSQMLSTSRFFVRRQLLPEAPFVHPQFPTHTMSESAAHLQPTRKRPTSKVHPQPLFHPQQPLSTAKPTPCALLHLSPNPNLF</sequence>
<feature type="domain" description="JmjN" evidence="2">
    <location>
        <begin position="9"/>
        <end position="50"/>
    </location>
</feature>
<protein>
    <recommendedName>
        <fullName evidence="2">JmjN domain-containing protein</fullName>
    </recommendedName>
</protein>
<dbReference type="Proteomes" id="UP000247409">
    <property type="component" value="Unassembled WGS sequence"/>
</dbReference>
<dbReference type="SMART" id="SM00545">
    <property type="entry name" value="JmjN"/>
    <property type="match status" value="1"/>
</dbReference>
<evidence type="ECO:0000313" key="4">
    <source>
        <dbReference type="Proteomes" id="UP000247409"/>
    </source>
</evidence>
<organism evidence="3 4">
    <name type="scientific">Gracilariopsis chorda</name>
    <dbReference type="NCBI Taxonomy" id="448386"/>
    <lineage>
        <taxon>Eukaryota</taxon>
        <taxon>Rhodophyta</taxon>
        <taxon>Florideophyceae</taxon>
        <taxon>Rhodymeniophycidae</taxon>
        <taxon>Gracilariales</taxon>
        <taxon>Gracilariaceae</taxon>
        <taxon>Gracilariopsis</taxon>
    </lineage>
</organism>
<reference evidence="3 4" key="1">
    <citation type="journal article" date="2018" name="Mol. Biol. Evol.">
        <title>Analysis of the draft genome of the red seaweed Gracilariopsis chorda provides insights into genome size evolution in Rhodophyta.</title>
        <authorList>
            <person name="Lee J."/>
            <person name="Yang E.C."/>
            <person name="Graf L."/>
            <person name="Yang J.H."/>
            <person name="Qiu H."/>
            <person name="Zel Zion U."/>
            <person name="Chan C.X."/>
            <person name="Stephens T.G."/>
            <person name="Weber A.P.M."/>
            <person name="Boo G.H."/>
            <person name="Boo S.M."/>
            <person name="Kim K.M."/>
            <person name="Shin Y."/>
            <person name="Jung M."/>
            <person name="Lee S.J."/>
            <person name="Yim H.S."/>
            <person name="Lee J.H."/>
            <person name="Bhattacharya D."/>
            <person name="Yoon H.S."/>
        </authorList>
    </citation>
    <scope>NUCLEOTIDE SEQUENCE [LARGE SCALE GENOMIC DNA]</scope>
    <source>
        <strain evidence="3 4">SKKU-2015</strain>
        <tissue evidence="3">Whole body</tissue>
    </source>
</reference>
<comment type="caution">
    <text evidence="3">The sequence shown here is derived from an EMBL/GenBank/DDBJ whole genome shotgun (WGS) entry which is preliminary data.</text>
</comment>
<accession>A0A2V3J3U2</accession>
<evidence type="ECO:0000256" key="1">
    <source>
        <dbReference type="SAM" id="MobiDB-lite"/>
    </source>
</evidence>
<evidence type="ECO:0000259" key="2">
    <source>
        <dbReference type="PROSITE" id="PS51183"/>
    </source>
</evidence>
<keyword evidence="4" id="KW-1185">Reference proteome</keyword>